<comment type="caution">
    <text evidence="1">The sequence shown here is derived from an EMBL/GenBank/DDBJ whole genome shotgun (WGS) entry which is preliminary data.</text>
</comment>
<protein>
    <submittedName>
        <fullName evidence="1">Uncharacterized protein</fullName>
    </submittedName>
</protein>
<dbReference type="InterPro" id="IPR016024">
    <property type="entry name" value="ARM-type_fold"/>
</dbReference>
<dbReference type="SUPFAM" id="SSF48371">
    <property type="entry name" value="ARM repeat"/>
    <property type="match status" value="1"/>
</dbReference>
<dbReference type="Gene3D" id="1.25.10.10">
    <property type="entry name" value="Leucine-rich Repeat Variant"/>
    <property type="match status" value="2"/>
</dbReference>
<dbReference type="OrthoDB" id="532542at2759"/>
<keyword evidence="2" id="KW-1185">Reference proteome</keyword>
<accession>A0A9W6BU49</accession>
<sequence length="274" mass="28972">MDTAAITQATVERLIRTEVDNLQNDEKKAQAMAGLCILLTQLQEPSVPDELIGAIPFFFSLLAADGAEADRGMQANAAAVLSGLMALSDDLQNKIIGQGIVGRLIVVISAVADTEERTLQLNALACLTECLRDKEQEADALIAAGGLEPVLRLCDPALPERLQEAAADVVCAVACADGARDALSQQGAVEKLAGLLATPNHDVRVRALMGLGMLLSKSNDNQLLLAKNSAAVVNLLAIMRQQEDQDCRIVARDIFAGLAGNSQCKDFIAQAMRA</sequence>
<dbReference type="Proteomes" id="UP001165080">
    <property type="component" value="Unassembled WGS sequence"/>
</dbReference>
<organism evidence="1 2">
    <name type="scientific">Pleodorina starrii</name>
    <dbReference type="NCBI Taxonomy" id="330485"/>
    <lineage>
        <taxon>Eukaryota</taxon>
        <taxon>Viridiplantae</taxon>
        <taxon>Chlorophyta</taxon>
        <taxon>core chlorophytes</taxon>
        <taxon>Chlorophyceae</taxon>
        <taxon>CS clade</taxon>
        <taxon>Chlamydomonadales</taxon>
        <taxon>Volvocaceae</taxon>
        <taxon>Pleodorina</taxon>
    </lineage>
</organism>
<evidence type="ECO:0000313" key="1">
    <source>
        <dbReference type="EMBL" id="GLC58262.1"/>
    </source>
</evidence>
<dbReference type="InterPro" id="IPR011989">
    <property type="entry name" value="ARM-like"/>
</dbReference>
<reference evidence="1 2" key="1">
    <citation type="journal article" date="2023" name="Commun. Biol.">
        <title>Reorganization of the ancestral sex-determining regions during the evolution of trioecy in Pleodorina starrii.</title>
        <authorList>
            <person name="Takahashi K."/>
            <person name="Suzuki S."/>
            <person name="Kawai-Toyooka H."/>
            <person name="Yamamoto K."/>
            <person name="Hamaji T."/>
            <person name="Ootsuki R."/>
            <person name="Yamaguchi H."/>
            <person name="Kawachi M."/>
            <person name="Higashiyama T."/>
            <person name="Nozaki H."/>
        </authorList>
    </citation>
    <scope>NUCLEOTIDE SEQUENCE [LARGE SCALE GENOMIC DNA]</scope>
    <source>
        <strain evidence="1 2">NIES-4479</strain>
    </source>
</reference>
<proteinExistence type="predicted"/>
<evidence type="ECO:0000313" key="2">
    <source>
        <dbReference type="Proteomes" id="UP001165080"/>
    </source>
</evidence>
<dbReference type="EMBL" id="BRXU01000022">
    <property type="protein sequence ID" value="GLC58262.1"/>
    <property type="molecule type" value="Genomic_DNA"/>
</dbReference>
<name>A0A9W6BU49_9CHLO</name>
<gene>
    <name evidence="1" type="primary">PLEST005456</name>
    <name evidence="1" type="ORF">PLESTB_001339200</name>
</gene>
<dbReference type="AlphaFoldDB" id="A0A9W6BU49"/>